<feature type="domain" description="Translocation and assembly module TamB C-terminal" evidence="6">
    <location>
        <begin position="806"/>
        <end position="1115"/>
    </location>
</feature>
<evidence type="ECO:0000259" key="6">
    <source>
        <dbReference type="Pfam" id="PF04357"/>
    </source>
</evidence>
<evidence type="ECO:0000256" key="5">
    <source>
        <dbReference type="SAM" id="Phobius"/>
    </source>
</evidence>
<keyword evidence="2 5" id="KW-0812">Transmembrane</keyword>
<evidence type="ECO:0000256" key="3">
    <source>
        <dbReference type="ARBA" id="ARBA00022989"/>
    </source>
</evidence>
<comment type="subcellular location">
    <subcellularLocation>
        <location evidence="1">Membrane</location>
        <topology evidence="1">Single-pass membrane protein</topology>
    </subcellularLocation>
</comment>
<evidence type="ECO:0000256" key="4">
    <source>
        <dbReference type="ARBA" id="ARBA00023136"/>
    </source>
</evidence>
<accession>A0A6S6TZL8</accession>
<dbReference type="EMBL" id="CACVAP010000100">
    <property type="protein sequence ID" value="CAA6821903.1"/>
    <property type="molecule type" value="Genomic_DNA"/>
</dbReference>
<sequence length="1116" mass="124522">MKKLISAIYHLLSWLILFILFASLLVLFMLESPSSFLKLVKSPLQEQGISYGEIEGSLLSGFVLHDVNYQDQVKAKSVAVKVDLEELEKRVLYIDNLVLNEVQIEENFLTSLIEANSTNEEENEQNSTLPFDRVIVKHLDLSLLDTSYDAYHVNHAKLTVNNLETDMKKEHKADVKFMLDSNVSQINMEAILKNEDFKLLGTIEGERLFIQPFLSDYNASLLSNPKLKIKADGNLKSIDFTVDTKALDLKYQHYKVHTKVLASTGNYDLINNALKIKLKSKIESDIANLETKSDVKVKIDDVNNSLKFDIYAKLEPKESLLNEKLLIEQLAAQNIEINSLPLLTVVAKGDMKKVDFKTDIKDFKATQNELSFLLKELSLQGYTKPLEGDTAADIALVFDSSAAKGELSANTKLNFNKLEETLYFDVESSLSAYDSYLNPLLKESNITLEGDTLVNLKSSGSLEKLKINLDAVSTINAENISSKVKLNTEDISLDLKQELVDGGLSISSNANNLALNIQSKFSGNYMKPENLVSSSTVNISKFDAFSVNLSELLPLKLSVNTEAGSAKVNLDAKKLQILASTSDYDSIEFTINSEKIYPAKLVDVPSELKDKFVKVDLKGKATLSTQYFSLKGILASNKNFKANINAYSQAEGLDVNIFTKHFKLNAKGDLKNKDIKATVNIDSLTKVQKEFQLLYPFNAVDVEGALRLDASLKGEKVSGVLTSSKLKLEGFNIEQLAVDADYRGMLLSINKLNFKTTGFKEKGLNKDFYLNEKGFVNLGEQKEVSLDMHPKISLKGKGNAENLKATFQIEDLFLGYPNYGTTRISCDIDYIQTGEKKKIIGGVFLDKMKISYESKFLDPSSDNDVVIIRKKDKKKKVESDSFLNDTFIDVTIYARDANYKTRDIDLSLDVNVKANKEFGKGLVMLGKIEQIEGRVEQAPKLFTVVDSNIVFQGAKEINPLLDLTVEHELPDVLITINIHGNAKRPKLTFTSDPTLPKKDILSYLLLGVSTAGLGEGKGSLGREAQLFIMNQAARDLAYEVELDRVFVKDDGTGEGYAVQVGKKIQEDTMFVIENSAEGNSFILEYDVSKNIKVEVGQHQKTVPSQSIDIYFRKKFK</sequence>
<feature type="transmembrane region" description="Helical" evidence="5">
    <location>
        <begin position="7"/>
        <end position="30"/>
    </location>
</feature>
<proteinExistence type="predicted"/>
<dbReference type="PANTHER" id="PTHR36985">
    <property type="entry name" value="TRANSLOCATION AND ASSEMBLY MODULE SUBUNIT TAMB"/>
    <property type="match status" value="1"/>
</dbReference>
<dbReference type="PANTHER" id="PTHR36985:SF1">
    <property type="entry name" value="TRANSLOCATION AND ASSEMBLY MODULE SUBUNIT TAMB"/>
    <property type="match status" value="1"/>
</dbReference>
<organism evidence="7">
    <name type="scientific">uncultured Sulfurovum sp</name>
    <dbReference type="NCBI Taxonomy" id="269237"/>
    <lineage>
        <taxon>Bacteria</taxon>
        <taxon>Pseudomonadati</taxon>
        <taxon>Campylobacterota</taxon>
        <taxon>Epsilonproteobacteria</taxon>
        <taxon>Campylobacterales</taxon>
        <taxon>Sulfurovaceae</taxon>
        <taxon>Sulfurovum</taxon>
        <taxon>environmental samples</taxon>
    </lineage>
</organism>
<dbReference type="Pfam" id="PF04357">
    <property type="entry name" value="TamB"/>
    <property type="match status" value="1"/>
</dbReference>
<evidence type="ECO:0000256" key="1">
    <source>
        <dbReference type="ARBA" id="ARBA00004167"/>
    </source>
</evidence>
<gene>
    <name evidence="7" type="ORF">HELGO_WM9004</name>
</gene>
<evidence type="ECO:0000313" key="7">
    <source>
        <dbReference type="EMBL" id="CAA6821903.1"/>
    </source>
</evidence>
<evidence type="ECO:0000256" key="2">
    <source>
        <dbReference type="ARBA" id="ARBA00022692"/>
    </source>
</evidence>
<dbReference type="GO" id="GO:0097347">
    <property type="term" value="C:TAM protein secretion complex"/>
    <property type="evidence" value="ECO:0007669"/>
    <property type="project" value="TreeGrafter"/>
</dbReference>
<keyword evidence="3 5" id="KW-1133">Transmembrane helix</keyword>
<name>A0A6S6TZL8_9BACT</name>
<dbReference type="GO" id="GO:0009306">
    <property type="term" value="P:protein secretion"/>
    <property type="evidence" value="ECO:0007669"/>
    <property type="project" value="InterPro"/>
</dbReference>
<protein>
    <recommendedName>
        <fullName evidence="6">Translocation and assembly module TamB C-terminal domain-containing protein</fullName>
    </recommendedName>
</protein>
<dbReference type="AlphaFoldDB" id="A0A6S6TZL8"/>
<dbReference type="GO" id="GO:0005886">
    <property type="term" value="C:plasma membrane"/>
    <property type="evidence" value="ECO:0007669"/>
    <property type="project" value="InterPro"/>
</dbReference>
<dbReference type="InterPro" id="IPR007452">
    <property type="entry name" value="TamB_C"/>
</dbReference>
<reference evidence="7" key="1">
    <citation type="submission" date="2020-01" db="EMBL/GenBank/DDBJ databases">
        <authorList>
            <person name="Meier V. D."/>
            <person name="Meier V D."/>
        </authorList>
    </citation>
    <scope>NUCLEOTIDE SEQUENCE</scope>
    <source>
        <strain evidence="7">HLG_WM_MAG_06</strain>
    </source>
</reference>
<keyword evidence="4 5" id="KW-0472">Membrane</keyword>